<name>A0A2P5EQY6_TREOI</name>
<organism evidence="3 4">
    <name type="scientific">Trema orientale</name>
    <name type="common">Charcoal tree</name>
    <name type="synonym">Celtis orientalis</name>
    <dbReference type="NCBI Taxonomy" id="63057"/>
    <lineage>
        <taxon>Eukaryota</taxon>
        <taxon>Viridiplantae</taxon>
        <taxon>Streptophyta</taxon>
        <taxon>Embryophyta</taxon>
        <taxon>Tracheophyta</taxon>
        <taxon>Spermatophyta</taxon>
        <taxon>Magnoliopsida</taxon>
        <taxon>eudicotyledons</taxon>
        <taxon>Gunneridae</taxon>
        <taxon>Pentapetalae</taxon>
        <taxon>rosids</taxon>
        <taxon>fabids</taxon>
        <taxon>Rosales</taxon>
        <taxon>Cannabaceae</taxon>
        <taxon>Trema</taxon>
    </lineage>
</organism>
<protein>
    <submittedName>
        <fullName evidence="3">Mitochondrial import protein TIM</fullName>
    </submittedName>
</protein>
<dbReference type="EMBL" id="JXTC01000111">
    <property type="protein sequence ID" value="PON87949.1"/>
    <property type="molecule type" value="Genomic_DNA"/>
</dbReference>
<evidence type="ECO:0000256" key="2">
    <source>
        <dbReference type="SAM" id="Phobius"/>
    </source>
</evidence>
<dbReference type="AlphaFoldDB" id="A0A2P5EQY6"/>
<feature type="transmembrane region" description="Helical" evidence="2">
    <location>
        <begin position="160"/>
        <end position="183"/>
    </location>
</feature>
<keyword evidence="2" id="KW-1133">Transmembrane helix</keyword>
<accession>A0A2P5EQY6</accession>
<proteinExistence type="predicted"/>
<evidence type="ECO:0000256" key="1">
    <source>
        <dbReference type="SAM" id="MobiDB-lite"/>
    </source>
</evidence>
<dbReference type="STRING" id="63057.A0A2P5EQY6"/>
<comment type="caution">
    <text evidence="3">The sequence shown here is derived from an EMBL/GenBank/DDBJ whole genome shotgun (WGS) entry which is preliminary data.</text>
</comment>
<dbReference type="InParanoid" id="A0A2P5EQY6"/>
<dbReference type="FunCoup" id="A0A2P5EQY6">
    <property type="interactions" value="195"/>
</dbReference>
<reference evidence="4" key="1">
    <citation type="submission" date="2016-06" db="EMBL/GenBank/DDBJ databases">
        <title>Parallel loss of symbiosis genes in relatives of nitrogen-fixing non-legume Parasponia.</title>
        <authorList>
            <person name="Van Velzen R."/>
            <person name="Holmer R."/>
            <person name="Bu F."/>
            <person name="Rutten L."/>
            <person name="Van Zeijl A."/>
            <person name="Liu W."/>
            <person name="Santuari L."/>
            <person name="Cao Q."/>
            <person name="Sharma T."/>
            <person name="Shen D."/>
            <person name="Roswanjaya Y."/>
            <person name="Wardhani T."/>
            <person name="Kalhor M.S."/>
            <person name="Jansen J."/>
            <person name="Van den Hoogen J."/>
            <person name="Gungor B."/>
            <person name="Hartog M."/>
            <person name="Hontelez J."/>
            <person name="Verver J."/>
            <person name="Yang W.-C."/>
            <person name="Schijlen E."/>
            <person name="Repin R."/>
            <person name="Schilthuizen M."/>
            <person name="Schranz E."/>
            <person name="Heidstra R."/>
            <person name="Miyata K."/>
            <person name="Fedorova E."/>
            <person name="Kohlen W."/>
            <person name="Bisseling T."/>
            <person name="Smit S."/>
            <person name="Geurts R."/>
        </authorList>
    </citation>
    <scope>NUCLEOTIDE SEQUENCE [LARGE SCALE GENOMIC DNA]</scope>
    <source>
        <strain evidence="4">cv. RG33-2</strain>
    </source>
</reference>
<evidence type="ECO:0000313" key="4">
    <source>
        <dbReference type="Proteomes" id="UP000237000"/>
    </source>
</evidence>
<evidence type="ECO:0000313" key="3">
    <source>
        <dbReference type="EMBL" id="PON87949.1"/>
    </source>
</evidence>
<sequence length="189" mass="20483">MAATTTACRSTPALHFLPSSTTDRHRPIYSNPCSKSCKPFPSSKINPTIALSSSKTAAPKRSYKALVISGLLNENSETYPESDSSVSDSLSGCLQHHKLVDNLGLVVEYDLREEIDADRNEDEDEEPVKEITKSRVGDGAGAVSSEDSSIVMAPELELELMASSLVLVLVLVWVLMVPLRVLVQEQALP</sequence>
<dbReference type="Proteomes" id="UP000237000">
    <property type="component" value="Unassembled WGS sequence"/>
</dbReference>
<dbReference type="OrthoDB" id="512667at2759"/>
<keyword evidence="2" id="KW-0812">Transmembrane</keyword>
<keyword evidence="4" id="KW-1185">Reference proteome</keyword>
<feature type="region of interest" description="Disordered" evidence="1">
    <location>
        <begin position="116"/>
        <end position="144"/>
    </location>
</feature>
<gene>
    <name evidence="3" type="ORF">TorRG33x02_163280</name>
</gene>
<keyword evidence="2" id="KW-0472">Membrane</keyword>